<protein>
    <submittedName>
        <fullName evidence="1">Uncharacterized protein</fullName>
    </submittedName>
</protein>
<dbReference type="RefSeq" id="WP_374829378.1">
    <property type="nucleotide sequence ID" value="NZ_JBHEEZ010000001.1"/>
</dbReference>
<proteinExistence type="predicted"/>
<reference evidence="2" key="1">
    <citation type="journal article" date="2019" name="Int. J. Syst. Evol. Microbiol.">
        <title>The Global Catalogue of Microorganisms (GCM) 10K type strain sequencing project: providing services to taxonomists for standard genome sequencing and annotation.</title>
        <authorList>
            <consortium name="The Broad Institute Genomics Platform"/>
            <consortium name="The Broad Institute Genome Sequencing Center for Infectious Disease"/>
            <person name="Wu L."/>
            <person name="Ma J."/>
        </authorList>
    </citation>
    <scope>NUCLEOTIDE SEQUENCE [LARGE SCALE GENOMIC DNA]</scope>
    <source>
        <strain evidence="2">CGMCC 1.15731</strain>
    </source>
</reference>
<keyword evidence="2" id="KW-1185">Reference proteome</keyword>
<comment type="caution">
    <text evidence="1">The sequence shown here is derived from an EMBL/GenBank/DDBJ whole genome shotgun (WGS) entry which is preliminary data.</text>
</comment>
<dbReference type="Proteomes" id="UP001596042">
    <property type="component" value="Unassembled WGS sequence"/>
</dbReference>
<sequence length="126" mass="13304">MLVTAAVFLLVLAGLLLSFEVTHHGDTLLRRLHHFAWTTPFDRQAAPPAEQQSEPTIPVMRAILTASHAQKGKISQTDGVSGAALPATQAGLALADGRSVLSLLILAPFVDKSLASVSARAPPRHV</sequence>
<gene>
    <name evidence="1" type="ORF">ACFO1V_08685</name>
</gene>
<name>A0ABV9H515_9HYPH</name>
<evidence type="ECO:0000313" key="2">
    <source>
        <dbReference type="Proteomes" id="UP001596042"/>
    </source>
</evidence>
<evidence type="ECO:0000313" key="1">
    <source>
        <dbReference type="EMBL" id="MFC4625297.1"/>
    </source>
</evidence>
<organism evidence="1 2">
    <name type="scientific">Daeguia caeni</name>
    <dbReference type="NCBI Taxonomy" id="439612"/>
    <lineage>
        <taxon>Bacteria</taxon>
        <taxon>Pseudomonadati</taxon>
        <taxon>Pseudomonadota</taxon>
        <taxon>Alphaproteobacteria</taxon>
        <taxon>Hyphomicrobiales</taxon>
        <taxon>Brucellaceae</taxon>
        <taxon>Daeguia</taxon>
    </lineage>
</organism>
<dbReference type="EMBL" id="JBHSEL010000053">
    <property type="protein sequence ID" value="MFC4625297.1"/>
    <property type="molecule type" value="Genomic_DNA"/>
</dbReference>
<accession>A0ABV9H515</accession>